<evidence type="ECO:0000313" key="2">
    <source>
        <dbReference type="EMBL" id="QEC49659.1"/>
    </source>
</evidence>
<reference evidence="2 3" key="1">
    <citation type="journal article" date="2018" name="J. Microbiol.">
        <title>Baekduia soli gen. nov., sp. nov., a novel bacterium isolated from the soil of Baekdu Mountain and proposal of a novel family name, Baekduiaceae fam. nov.</title>
        <authorList>
            <person name="An D.S."/>
            <person name="Siddiqi M.Z."/>
            <person name="Kim K.H."/>
            <person name="Yu H.S."/>
            <person name="Im W.T."/>
        </authorList>
    </citation>
    <scope>NUCLEOTIDE SEQUENCE [LARGE SCALE GENOMIC DNA]</scope>
    <source>
        <strain evidence="2 3">BR7-21</strain>
    </source>
</reference>
<feature type="region of interest" description="Disordered" evidence="1">
    <location>
        <begin position="77"/>
        <end position="138"/>
    </location>
</feature>
<dbReference type="KEGG" id="bsol:FSW04_20145"/>
<dbReference type="Proteomes" id="UP000321805">
    <property type="component" value="Chromosome"/>
</dbReference>
<dbReference type="AlphaFoldDB" id="A0A5B8U932"/>
<gene>
    <name evidence="2" type="ORF">FSW04_20145</name>
</gene>
<dbReference type="RefSeq" id="WP_146922024.1">
    <property type="nucleotide sequence ID" value="NZ_CP042430.1"/>
</dbReference>
<evidence type="ECO:0008006" key="4">
    <source>
        <dbReference type="Google" id="ProtNLM"/>
    </source>
</evidence>
<accession>A0A5B8U932</accession>
<evidence type="ECO:0000313" key="3">
    <source>
        <dbReference type="Proteomes" id="UP000321805"/>
    </source>
</evidence>
<proteinExistence type="predicted"/>
<dbReference type="EMBL" id="CP042430">
    <property type="protein sequence ID" value="QEC49659.1"/>
    <property type="molecule type" value="Genomic_DNA"/>
</dbReference>
<evidence type="ECO:0000256" key="1">
    <source>
        <dbReference type="SAM" id="MobiDB-lite"/>
    </source>
</evidence>
<organism evidence="2 3">
    <name type="scientific">Baekduia soli</name>
    <dbReference type="NCBI Taxonomy" id="496014"/>
    <lineage>
        <taxon>Bacteria</taxon>
        <taxon>Bacillati</taxon>
        <taxon>Actinomycetota</taxon>
        <taxon>Thermoleophilia</taxon>
        <taxon>Solirubrobacterales</taxon>
        <taxon>Baekduiaceae</taxon>
        <taxon>Baekduia</taxon>
    </lineage>
</organism>
<name>A0A5B8U932_9ACTN</name>
<protein>
    <recommendedName>
        <fullName evidence="4">P27 family phage terminase small subunit</fullName>
    </recommendedName>
</protein>
<sequence length="138" mass="14808">MGATPTFERPPAGLDAHWLGVWRTALKALKAAGTWDQALYPLLVEYLRALQAADAARTKGHTTAWDRAARRAMALASQLGLTPAGQRRGDRRPATRRPAAPVAIDPIDELAAARATRAHTPGTADALPASWTRPRDDA</sequence>
<keyword evidence="3" id="KW-1185">Reference proteome</keyword>